<evidence type="ECO:0000313" key="2">
    <source>
        <dbReference type="Proteomes" id="UP000541444"/>
    </source>
</evidence>
<proteinExistence type="predicted"/>
<reference evidence="1 2" key="1">
    <citation type="journal article" date="2020" name="IScience">
        <title>Genome Sequencing of the Endangered Kingdonia uniflora (Circaeasteraceae, Ranunculales) Reveals Potential Mechanisms of Evolutionary Specialization.</title>
        <authorList>
            <person name="Sun Y."/>
            <person name="Deng T."/>
            <person name="Zhang A."/>
            <person name="Moore M.J."/>
            <person name="Landis J.B."/>
            <person name="Lin N."/>
            <person name="Zhang H."/>
            <person name="Zhang X."/>
            <person name="Huang J."/>
            <person name="Zhang X."/>
            <person name="Sun H."/>
            <person name="Wang H."/>
        </authorList>
    </citation>
    <scope>NUCLEOTIDE SEQUENCE [LARGE SCALE GENOMIC DNA]</scope>
    <source>
        <strain evidence="1">TB1705</strain>
        <tissue evidence="1">Leaf</tissue>
    </source>
</reference>
<name>A0A7J7LL23_9MAGN</name>
<gene>
    <name evidence="1" type="ORF">GIB67_001281</name>
</gene>
<organism evidence="1 2">
    <name type="scientific">Kingdonia uniflora</name>
    <dbReference type="NCBI Taxonomy" id="39325"/>
    <lineage>
        <taxon>Eukaryota</taxon>
        <taxon>Viridiplantae</taxon>
        <taxon>Streptophyta</taxon>
        <taxon>Embryophyta</taxon>
        <taxon>Tracheophyta</taxon>
        <taxon>Spermatophyta</taxon>
        <taxon>Magnoliopsida</taxon>
        <taxon>Ranunculales</taxon>
        <taxon>Circaeasteraceae</taxon>
        <taxon>Kingdonia</taxon>
    </lineage>
</organism>
<comment type="caution">
    <text evidence="1">The sequence shown here is derived from an EMBL/GenBank/DDBJ whole genome shotgun (WGS) entry which is preliminary data.</text>
</comment>
<keyword evidence="2" id="KW-1185">Reference proteome</keyword>
<dbReference type="EMBL" id="JACGCM010002207">
    <property type="protein sequence ID" value="KAF6143337.1"/>
    <property type="molecule type" value="Genomic_DNA"/>
</dbReference>
<protein>
    <submittedName>
        <fullName evidence="1">Uncharacterized protein</fullName>
    </submittedName>
</protein>
<dbReference type="AlphaFoldDB" id="A0A7J7LL23"/>
<evidence type="ECO:0000313" key="1">
    <source>
        <dbReference type="EMBL" id="KAF6143337.1"/>
    </source>
</evidence>
<accession>A0A7J7LL23</accession>
<dbReference type="Proteomes" id="UP000541444">
    <property type="component" value="Unassembled WGS sequence"/>
</dbReference>
<sequence>MGEPSGSFDRLFDPIEFPGEELSDVLLATFLGTFTAWFNLSSLRLAHRGSRAKILYASWCLKSLPPFKPLWILCASFFYNSKNYPIQINNVYIREK</sequence>